<protein>
    <submittedName>
        <fullName evidence="1">(Atlantic silverside) hypothetical protein</fullName>
    </submittedName>
</protein>
<proteinExistence type="predicted"/>
<organism evidence="1 2">
    <name type="scientific">Menidia menidia</name>
    <name type="common">Atlantic silverside</name>
    <dbReference type="NCBI Taxonomy" id="238744"/>
    <lineage>
        <taxon>Eukaryota</taxon>
        <taxon>Metazoa</taxon>
        <taxon>Chordata</taxon>
        <taxon>Craniata</taxon>
        <taxon>Vertebrata</taxon>
        <taxon>Euteleostomi</taxon>
        <taxon>Actinopterygii</taxon>
        <taxon>Neopterygii</taxon>
        <taxon>Teleostei</taxon>
        <taxon>Neoteleostei</taxon>
        <taxon>Acanthomorphata</taxon>
        <taxon>Ovalentaria</taxon>
        <taxon>Atherinomorphae</taxon>
        <taxon>Atheriniformes</taxon>
        <taxon>Atherinopsidae</taxon>
        <taxon>Menidiinae</taxon>
        <taxon>Menidia</taxon>
    </lineage>
</organism>
<accession>A0A8S4C1E0</accession>
<dbReference type="EMBL" id="CAJRST010041110">
    <property type="protein sequence ID" value="CAG6021048.1"/>
    <property type="molecule type" value="Genomic_DNA"/>
</dbReference>
<dbReference type="Proteomes" id="UP000677803">
    <property type="component" value="Unassembled WGS sequence"/>
</dbReference>
<comment type="caution">
    <text evidence="1">The sequence shown here is derived from an EMBL/GenBank/DDBJ whole genome shotgun (WGS) entry which is preliminary data.</text>
</comment>
<reference evidence="1" key="1">
    <citation type="submission" date="2021-05" db="EMBL/GenBank/DDBJ databases">
        <authorList>
            <person name="Tigano A."/>
        </authorList>
    </citation>
    <scope>NUCLEOTIDE SEQUENCE</scope>
</reference>
<keyword evidence="2" id="KW-1185">Reference proteome</keyword>
<name>A0A8S4C1E0_9TELE</name>
<sequence length="88" mass="9845">MDRAGGRLDFPVDSSLFRCLLSSADHHGKKPETREEGEETRNAMCLFHLRGSGFLFPADDDEGQKMEMIIQSKGKPVLLSHSHLDLCT</sequence>
<dbReference type="AlphaFoldDB" id="A0A8S4C1E0"/>
<evidence type="ECO:0000313" key="1">
    <source>
        <dbReference type="EMBL" id="CAG6021048.1"/>
    </source>
</evidence>
<evidence type="ECO:0000313" key="2">
    <source>
        <dbReference type="Proteomes" id="UP000677803"/>
    </source>
</evidence>
<gene>
    <name evidence="1" type="ORF">MMEN_LOCUS21271</name>
</gene>